<organism evidence="2 3">
    <name type="scientific">Oryza sativa subsp. japonica</name>
    <name type="common">Rice</name>
    <dbReference type="NCBI Taxonomy" id="39947"/>
    <lineage>
        <taxon>Eukaryota</taxon>
        <taxon>Viridiplantae</taxon>
        <taxon>Streptophyta</taxon>
        <taxon>Embryophyta</taxon>
        <taxon>Tracheophyta</taxon>
        <taxon>Spermatophyta</taxon>
        <taxon>Magnoliopsida</taxon>
        <taxon>Liliopsida</taxon>
        <taxon>Poales</taxon>
        <taxon>Poaceae</taxon>
        <taxon>BOP clade</taxon>
        <taxon>Oryzoideae</taxon>
        <taxon>Oryzeae</taxon>
        <taxon>Oryzinae</taxon>
        <taxon>Oryza</taxon>
        <taxon>Oryza sativa</taxon>
    </lineage>
</organism>
<dbReference type="Proteomes" id="UP000000763">
    <property type="component" value="Chromosome 9"/>
</dbReference>
<sequence>MSELLENMSLTDKFLANVVGSITRHDCKQTSGYAICWVCDRDMSTPGSRAVDCSDLSPPKNSSSDDRDTSTPGSRPVDCSDLSPPKSSSSGERDRSTPGSRPVDCSNLSPPKNSPSGDRDTPIPGPRPVGYNNLSTSNGTTNIVVIATLEIEPINPLRRSDKPPRDLREFRLGTPRADKVLSDSESRTTMKILFNLVEESMSLRSYTGID</sequence>
<feature type="region of interest" description="Disordered" evidence="1">
    <location>
        <begin position="48"/>
        <end position="138"/>
    </location>
</feature>
<feature type="compositionally biased region" description="Low complexity" evidence="1">
    <location>
        <begin position="80"/>
        <end position="90"/>
    </location>
</feature>
<reference evidence="3" key="1">
    <citation type="journal article" date="2005" name="Nature">
        <title>The map-based sequence of the rice genome.</title>
        <authorList>
            <consortium name="International rice genome sequencing project (IRGSP)"/>
            <person name="Matsumoto T."/>
            <person name="Wu J."/>
            <person name="Kanamori H."/>
            <person name="Katayose Y."/>
            <person name="Fujisawa M."/>
            <person name="Namiki N."/>
            <person name="Mizuno H."/>
            <person name="Yamamoto K."/>
            <person name="Antonio B.A."/>
            <person name="Baba T."/>
            <person name="Sakata K."/>
            <person name="Nagamura Y."/>
            <person name="Aoki H."/>
            <person name="Arikawa K."/>
            <person name="Arita K."/>
            <person name="Bito T."/>
            <person name="Chiden Y."/>
            <person name="Fujitsuka N."/>
            <person name="Fukunaka R."/>
            <person name="Hamada M."/>
            <person name="Harada C."/>
            <person name="Hayashi A."/>
            <person name="Hijishita S."/>
            <person name="Honda M."/>
            <person name="Hosokawa S."/>
            <person name="Ichikawa Y."/>
            <person name="Idonuma A."/>
            <person name="Iijima M."/>
            <person name="Ikeda M."/>
            <person name="Ikeno M."/>
            <person name="Ito K."/>
            <person name="Ito S."/>
            <person name="Ito T."/>
            <person name="Ito Y."/>
            <person name="Ito Y."/>
            <person name="Iwabuchi A."/>
            <person name="Kamiya K."/>
            <person name="Karasawa W."/>
            <person name="Kurita K."/>
            <person name="Katagiri S."/>
            <person name="Kikuta A."/>
            <person name="Kobayashi H."/>
            <person name="Kobayashi N."/>
            <person name="Machita K."/>
            <person name="Maehara T."/>
            <person name="Masukawa M."/>
            <person name="Mizubayashi T."/>
            <person name="Mukai Y."/>
            <person name="Nagasaki H."/>
            <person name="Nagata Y."/>
            <person name="Naito S."/>
            <person name="Nakashima M."/>
            <person name="Nakama Y."/>
            <person name="Nakamichi Y."/>
            <person name="Nakamura M."/>
            <person name="Meguro A."/>
            <person name="Negishi M."/>
            <person name="Ohta I."/>
            <person name="Ohta T."/>
            <person name="Okamoto M."/>
            <person name="Ono N."/>
            <person name="Saji S."/>
            <person name="Sakaguchi M."/>
            <person name="Sakai K."/>
            <person name="Shibata M."/>
            <person name="Shimokawa T."/>
            <person name="Song J."/>
            <person name="Takazaki Y."/>
            <person name="Terasawa K."/>
            <person name="Tsugane M."/>
            <person name="Tsuji K."/>
            <person name="Ueda S."/>
            <person name="Waki K."/>
            <person name="Yamagata H."/>
            <person name="Yamamoto M."/>
            <person name="Yamamoto S."/>
            <person name="Yamane H."/>
            <person name="Yoshiki S."/>
            <person name="Yoshihara R."/>
            <person name="Yukawa K."/>
            <person name="Zhong H."/>
            <person name="Yano M."/>
            <person name="Yuan Q."/>
            <person name="Ouyang S."/>
            <person name="Liu J."/>
            <person name="Jones K.M."/>
            <person name="Gansberger K."/>
            <person name="Moffat K."/>
            <person name="Hill J."/>
            <person name="Bera J."/>
            <person name="Fadrosh D."/>
            <person name="Jin S."/>
            <person name="Johri S."/>
            <person name="Kim M."/>
            <person name="Overton L."/>
            <person name="Reardon M."/>
            <person name="Tsitrin T."/>
            <person name="Vuong H."/>
            <person name="Weaver B."/>
            <person name="Ciecko A."/>
            <person name="Tallon L."/>
            <person name="Jackson J."/>
            <person name="Pai G."/>
            <person name="Aken S.V."/>
            <person name="Utterback T."/>
            <person name="Reidmuller S."/>
            <person name="Feldblyum T."/>
            <person name="Hsiao J."/>
            <person name="Zismann V."/>
            <person name="Iobst S."/>
            <person name="de Vazeille A.R."/>
            <person name="Buell C.R."/>
            <person name="Ying K."/>
            <person name="Li Y."/>
            <person name="Lu T."/>
            <person name="Huang Y."/>
            <person name="Zhao Q."/>
            <person name="Feng Q."/>
            <person name="Zhang L."/>
            <person name="Zhu J."/>
            <person name="Weng Q."/>
            <person name="Mu J."/>
            <person name="Lu Y."/>
            <person name="Fan D."/>
            <person name="Liu Y."/>
            <person name="Guan J."/>
            <person name="Zhang Y."/>
            <person name="Yu S."/>
            <person name="Liu X."/>
            <person name="Zhang Y."/>
            <person name="Hong G."/>
            <person name="Han B."/>
            <person name="Choisne N."/>
            <person name="Demange N."/>
            <person name="Orjeda G."/>
            <person name="Samain S."/>
            <person name="Cattolico L."/>
            <person name="Pelletier E."/>
            <person name="Couloux A."/>
            <person name="Segurens B."/>
            <person name="Wincker P."/>
            <person name="D'Hont A."/>
            <person name="Scarpelli C."/>
            <person name="Weissenbach J."/>
            <person name="Salanoubat M."/>
            <person name="Quetier F."/>
            <person name="Yu Y."/>
            <person name="Kim H.R."/>
            <person name="Rambo T."/>
            <person name="Currie J."/>
            <person name="Collura K."/>
            <person name="Luo M."/>
            <person name="Yang T."/>
            <person name="Ammiraju J.S.S."/>
            <person name="Engler F."/>
            <person name="Soderlund C."/>
            <person name="Wing R.A."/>
            <person name="Palmer L.E."/>
            <person name="de la Bastide M."/>
            <person name="Spiegel L."/>
            <person name="Nascimento L."/>
            <person name="Zutavern T."/>
            <person name="O'Shaughnessy A."/>
            <person name="Dike S."/>
            <person name="Dedhia N."/>
            <person name="Preston R."/>
            <person name="Balija V."/>
            <person name="McCombie W.R."/>
            <person name="Chow T."/>
            <person name="Chen H."/>
            <person name="Chung M."/>
            <person name="Chen C."/>
            <person name="Shaw J."/>
            <person name="Wu H."/>
            <person name="Hsiao K."/>
            <person name="Chao Y."/>
            <person name="Chu M."/>
            <person name="Cheng C."/>
            <person name="Hour A."/>
            <person name="Lee P."/>
            <person name="Lin S."/>
            <person name="Lin Y."/>
            <person name="Liou J."/>
            <person name="Liu S."/>
            <person name="Hsing Y."/>
            <person name="Raghuvanshi S."/>
            <person name="Mohanty A."/>
            <person name="Bharti A.K."/>
            <person name="Gaur A."/>
            <person name="Gupta V."/>
            <person name="Kumar D."/>
            <person name="Ravi V."/>
            <person name="Vij S."/>
            <person name="Kapur A."/>
            <person name="Khurana P."/>
            <person name="Khurana P."/>
            <person name="Khurana J.P."/>
            <person name="Tyagi A.K."/>
            <person name="Gaikwad K."/>
            <person name="Singh A."/>
            <person name="Dalal V."/>
            <person name="Srivastava S."/>
            <person name="Dixit A."/>
            <person name="Pal A.K."/>
            <person name="Ghazi I.A."/>
            <person name="Yadav M."/>
            <person name="Pandit A."/>
            <person name="Bhargava A."/>
            <person name="Sureshbabu K."/>
            <person name="Batra K."/>
            <person name="Sharma T.R."/>
            <person name="Mohapatra T."/>
            <person name="Singh N.K."/>
            <person name="Messing J."/>
            <person name="Nelson A.B."/>
            <person name="Fuks G."/>
            <person name="Kavchok S."/>
            <person name="Keizer G."/>
            <person name="Linton E."/>
            <person name="Llaca V."/>
            <person name="Song R."/>
            <person name="Tanyolac B."/>
            <person name="Young S."/>
            <person name="Ho-Il K."/>
            <person name="Hahn J.H."/>
            <person name="Sangsakoo G."/>
            <person name="Vanavichit A."/>
            <person name="de Mattos Luiz.A.T."/>
            <person name="Zimmer P.D."/>
            <person name="Malone G."/>
            <person name="Dellagostin O."/>
            <person name="de Oliveira A.C."/>
            <person name="Bevan M."/>
            <person name="Bancroft I."/>
            <person name="Minx P."/>
            <person name="Cordum H."/>
            <person name="Wilson R."/>
            <person name="Cheng Z."/>
            <person name="Jin W."/>
            <person name="Jiang J."/>
            <person name="Leong S.A."/>
            <person name="Iwama H."/>
            <person name="Gojobori T."/>
            <person name="Itoh T."/>
            <person name="Niimura Y."/>
            <person name="Fujii Y."/>
            <person name="Habara T."/>
            <person name="Sakai H."/>
            <person name="Sato Y."/>
            <person name="Wilson G."/>
            <person name="Kumar K."/>
            <person name="McCouch S."/>
            <person name="Juretic N."/>
            <person name="Hoen D."/>
            <person name="Wright S."/>
            <person name="Bruskiewich R."/>
            <person name="Bureau T."/>
            <person name="Miyao A."/>
            <person name="Hirochika H."/>
            <person name="Nishikawa T."/>
            <person name="Kadowaki K."/>
            <person name="Sugiura M."/>
            <person name="Burr B."/>
            <person name="Sasaki T."/>
        </authorList>
    </citation>
    <scope>NUCLEOTIDE SEQUENCE [LARGE SCALE GENOMIC DNA]</scope>
    <source>
        <strain evidence="3">cv. Nipponbare</strain>
    </source>
</reference>
<reference evidence="3" key="2">
    <citation type="journal article" date="2008" name="Nucleic Acids Res.">
        <title>The rice annotation project database (RAP-DB): 2008 update.</title>
        <authorList>
            <consortium name="The rice annotation project (RAP)"/>
        </authorList>
    </citation>
    <scope>GENOME REANNOTATION</scope>
    <source>
        <strain evidence="3">cv. Nipponbare</strain>
    </source>
</reference>
<name>Q5QL14_ORYSJ</name>
<evidence type="ECO:0000313" key="3">
    <source>
        <dbReference type="Proteomes" id="UP000000763"/>
    </source>
</evidence>
<proteinExistence type="predicted"/>
<dbReference type="EMBL" id="AP006526">
    <property type="protein sequence ID" value="BAD73849.1"/>
    <property type="molecule type" value="Genomic_DNA"/>
</dbReference>
<protein>
    <submittedName>
        <fullName evidence="2">Mucin-like protein</fullName>
    </submittedName>
</protein>
<evidence type="ECO:0000313" key="2">
    <source>
        <dbReference type="EMBL" id="BAD73849.1"/>
    </source>
</evidence>
<feature type="compositionally biased region" description="Polar residues" evidence="1">
    <location>
        <begin position="106"/>
        <end position="116"/>
    </location>
</feature>
<dbReference type="AlphaFoldDB" id="Q5QL14"/>
<accession>Q5QL14</accession>
<evidence type="ECO:0000256" key="1">
    <source>
        <dbReference type="SAM" id="MobiDB-lite"/>
    </source>
</evidence>
<gene>
    <name evidence="2" type="primary">P0591A03.25</name>
</gene>